<comment type="caution">
    <text evidence="8">The sequence shown here is derived from an EMBL/GenBank/DDBJ whole genome shotgun (WGS) entry which is preliminary data.</text>
</comment>
<evidence type="ECO:0000256" key="1">
    <source>
        <dbReference type="ARBA" id="ARBA00004123"/>
    </source>
</evidence>
<keyword evidence="9" id="KW-1185">Reference proteome</keyword>
<dbReference type="GO" id="GO:0000978">
    <property type="term" value="F:RNA polymerase II cis-regulatory region sequence-specific DNA binding"/>
    <property type="evidence" value="ECO:0007669"/>
    <property type="project" value="TreeGrafter"/>
</dbReference>
<evidence type="ECO:0000256" key="4">
    <source>
        <dbReference type="ARBA" id="ARBA00023163"/>
    </source>
</evidence>
<dbReference type="GO" id="GO:0005634">
    <property type="term" value="C:nucleus"/>
    <property type="evidence" value="ECO:0007669"/>
    <property type="project" value="UniProtKB-SubCell"/>
</dbReference>
<organism evidence="8 9">
    <name type="scientific">Ameiurus melas</name>
    <name type="common">Black bullhead</name>
    <name type="synonym">Silurus melas</name>
    <dbReference type="NCBI Taxonomy" id="219545"/>
    <lineage>
        <taxon>Eukaryota</taxon>
        <taxon>Metazoa</taxon>
        <taxon>Chordata</taxon>
        <taxon>Craniata</taxon>
        <taxon>Vertebrata</taxon>
        <taxon>Euteleostomi</taxon>
        <taxon>Actinopterygii</taxon>
        <taxon>Neopterygii</taxon>
        <taxon>Teleostei</taxon>
        <taxon>Ostariophysi</taxon>
        <taxon>Siluriformes</taxon>
        <taxon>Ictaluridae</taxon>
        <taxon>Ameiurus</taxon>
    </lineage>
</organism>
<dbReference type="InterPro" id="IPR019471">
    <property type="entry name" value="Interferon_reg_factor-3"/>
</dbReference>
<sequence>MCNVPEIKFSLTLRFPTQPLSAPYVVPYLLKRFVTRPQSSPLCKPAGFPEFSRPSAPAPRAFSAAHLSSSSPAEILTRVVSVRICSAQHAAPMAQPKPLFIPWLKQQIDSGAYPGVQWLNQERTKFSIPWKHALRQDSNSDDILIFKAWAQTSAGSSGQIPGDHSVWKRNFRSALRARGFKMVKDNKNDTANPHKIFMCPDDSHSGASTEGSPACNSEISLGDTLYLGEDELFPNGSTQPDLLQQCLADLNIVESQPEMPADQPVFQMEPAQLICGVPFQIQETTNNPQVSPAHRALSGAGQISPAEGTIVLDQYSPLEGAFTGTQPLPQADLKPELPVQSTSNDPGCNLLGTHFMVNVYYRGRQVFNQVVENEAGFCLVFRDNPNPMASPLPVVQLPGPESILDQIQAQSTQEILNNLGGLEVRREGNMLLGYRWGDSRIYWGRDKHEQSPTPRALSKNRPEPIYSLRDFVSGLIEFIHNRGQSPSYSLYFFLGQQWPDPKNKPWEKKLIMVESNRKA</sequence>
<dbReference type="SUPFAM" id="SSF46785">
    <property type="entry name" value="Winged helix' DNA-binding domain"/>
    <property type="match status" value="1"/>
</dbReference>
<dbReference type="Proteomes" id="UP000593565">
    <property type="component" value="Unassembled WGS sequence"/>
</dbReference>
<evidence type="ECO:0000256" key="6">
    <source>
        <dbReference type="SAM" id="MobiDB-lite"/>
    </source>
</evidence>
<name>A0A7J6ARU6_AMEME</name>
<feature type="domain" description="IRF tryptophan pentad repeat" evidence="7">
    <location>
        <begin position="97"/>
        <end position="201"/>
    </location>
</feature>
<dbReference type="PRINTS" id="PR00267">
    <property type="entry name" value="INTFRNREGFCT"/>
</dbReference>
<protein>
    <recommendedName>
        <fullName evidence="7">IRF tryptophan pentad repeat domain-containing protein</fullName>
    </recommendedName>
</protein>
<dbReference type="SMART" id="SM00348">
    <property type="entry name" value="IRF"/>
    <property type="match status" value="1"/>
</dbReference>
<dbReference type="AlphaFoldDB" id="A0A7J6ARU6"/>
<dbReference type="CDD" id="cd00103">
    <property type="entry name" value="IRF"/>
    <property type="match status" value="1"/>
</dbReference>
<dbReference type="SMART" id="SM01243">
    <property type="entry name" value="IRF-3"/>
    <property type="match status" value="1"/>
</dbReference>
<dbReference type="InterPro" id="IPR019817">
    <property type="entry name" value="Interferon_reg_fac_CS"/>
</dbReference>
<evidence type="ECO:0000256" key="5">
    <source>
        <dbReference type="ARBA" id="ARBA00023242"/>
    </source>
</evidence>
<dbReference type="PROSITE" id="PS00601">
    <property type="entry name" value="IRF_1"/>
    <property type="match status" value="1"/>
</dbReference>
<keyword evidence="5" id="KW-0539">Nucleus</keyword>
<dbReference type="InterPro" id="IPR036390">
    <property type="entry name" value="WH_DNA-bd_sf"/>
</dbReference>
<dbReference type="Pfam" id="PF00605">
    <property type="entry name" value="IRF"/>
    <property type="match status" value="1"/>
</dbReference>
<keyword evidence="3" id="KW-0238">DNA-binding</keyword>
<evidence type="ECO:0000313" key="9">
    <source>
        <dbReference type="Proteomes" id="UP000593565"/>
    </source>
</evidence>
<reference evidence="8 9" key="1">
    <citation type="submission" date="2020-02" db="EMBL/GenBank/DDBJ databases">
        <title>A chromosome-scale genome assembly of the black bullhead catfish (Ameiurus melas).</title>
        <authorList>
            <person name="Wen M."/>
            <person name="Zham M."/>
            <person name="Cabau C."/>
            <person name="Klopp C."/>
            <person name="Donnadieu C."/>
            <person name="Roques C."/>
            <person name="Bouchez O."/>
            <person name="Lampietro C."/>
            <person name="Jouanno E."/>
            <person name="Herpin A."/>
            <person name="Louis A."/>
            <person name="Berthelot C."/>
            <person name="Parey E."/>
            <person name="Roest-Crollius H."/>
            <person name="Braasch I."/>
            <person name="Postlethwait J."/>
            <person name="Robinson-Rechavi M."/>
            <person name="Echchiki A."/>
            <person name="Begum T."/>
            <person name="Montfort J."/>
            <person name="Schartl M."/>
            <person name="Bobe J."/>
            <person name="Guiguen Y."/>
        </authorList>
    </citation>
    <scope>NUCLEOTIDE SEQUENCE [LARGE SCALE GENOMIC DNA]</scope>
    <source>
        <strain evidence="8">M_S1</strain>
        <tissue evidence="8">Blood</tissue>
    </source>
</reference>
<dbReference type="Gene3D" id="2.60.200.10">
    <property type="match status" value="1"/>
</dbReference>
<dbReference type="GO" id="GO:0045893">
    <property type="term" value="P:positive regulation of DNA-templated transcription"/>
    <property type="evidence" value="ECO:0007669"/>
    <property type="project" value="UniProtKB-ARBA"/>
</dbReference>
<dbReference type="SUPFAM" id="SSF49879">
    <property type="entry name" value="SMAD/FHA domain"/>
    <property type="match status" value="1"/>
</dbReference>
<dbReference type="GO" id="GO:0000981">
    <property type="term" value="F:DNA-binding transcription factor activity, RNA polymerase II-specific"/>
    <property type="evidence" value="ECO:0007669"/>
    <property type="project" value="TreeGrafter"/>
</dbReference>
<dbReference type="EMBL" id="JAAGNN010000009">
    <property type="protein sequence ID" value="KAF4085375.1"/>
    <property type="molecule type" value="Genomic_DNA"/>
</dbReference>
<proteinExistence type="predicted"/>
<dbReference type="InterPro" id="IPR001346">
    <property type="entry name" value="Interferon_reg_fact_DNA-bd_dom"/>
</dbReference>
<dbReference type="GO" id="GO:0002376">
    <property type="term" value="P:immune system process"/>
    <property type="evidence" value="ECO:0007669"/>
    <property type="project" value="TreeGrafter"/>
</dbReference>
<dbReference type="Pfam" id="PF10401">
    <property type="entry name" value="IRF-3"/>
    <property type="match status" value="1"/>
</dbReference>
<evidence type="ECO:0000313" key="8">
    <source>
        <dbReference type="EMBL" id="KAF4085375.1"/>
    </source>
</evidence>
<comment type="subcellular location">
    <subcellularLocation>
        <location evidence="1">Nucleus</location>
    </subcellularLocation>
</comment>
<evidence type="ECO:0000256" key="2">
    <source>
        <dbReference type="ARBA" id="ARBA00023015"/>
    </source>
</evidence>
<dbReference type="Gene3D" id="1.10.10.10">
    <property type="entry name" value="Winged helix-like DNA-binding domain superfamily/Winged helix DNA-binding domain"/>
    <property type="match status" value="1"/>
</dbReference>
<accession>A0A7J6ARU6</accession>
<dbReference type="InterPro" id="IPR017855">
    <property type="entry name" value="SMAD-like_dom_sf"/>
</dbReference>
<gene>
    <name evidence="8" type="ORF">AMELA_G00117510</name>
</gene>
<dbReference type="PROSITE" id="PS51507">
    <property type="entry name" value="IRF_2"/>
    <property type="match status" value="1"/>
</dbReference>
<keyword evidence="2" id="KW-0805">Transcription regulation</keyword>
<dbReference type="PANTHER" id="PTHR11949">
    <property type="entry name" value="INTERFERON REGULATORY FACTOR"/>
    <property type="match status" value="1"/>
</dbReference>
<dbReference type="PANTHER" id="PTHR11949:SF1">
    <property type="entry name" value="INTERFERON REGULATORY FACTOR 3"/>
    <property type="match status" value="1"/>
</dbReference>
<dbReference type="InterPro" id="IPR036388">
    <property type="entry name" value="WH-like_DNA-bd_sf"/>
</dbReference>
<keyword evidence="4" id="KW-0804">Transcription</keyword>
<feature type="region of interest" description="Disordered" evidence="6">
    <location>
        <begin position="321"/>
        <end position="345"/>
    </location>
</feature>
<evidence type="ECO:0000256" key="3">
    <source>
        <dbReference type="ARBA" id="ARBA00023125"/>
    </source>
</evidence>
<evidence type="ECO:0000259" key="7">
    <source>
        <dbReference type="PROSITE" id="PS51507"/>
    </source>
</evidence>
<dbReference type="InterPro" id="IPR008984">
    <property type="entry name" value="SMAD_FHA_dom_sf"/>
</dbReference>